<name>A0A6J8BPJ3_MYTCO</name>
<accession>A0A6J8BPJ3</accession>
<evidence type="ECO:0000313" key="3">
    <source>
        <dbReference type="Proteomes" id="UP000507470"/>
    </source>
</evidence>
<keyword evidence="1" id="KW-0472">Membrane</keyword>
<dbReference type="EMBL" id="CACVKT020003803">
    <property type="protein sequence ID" value="CAC5385898.1"/>
    <property type="molecule type" value="Genomic_DNA"/>
</dbReference>
<organism evidence="2 3">
    <name type="scientific">Mytilus coruscus</name>
    <name type="common">Sea mussel</name>
    <dbReference type="NCBI Taxonomy" id="42192"/>
    <lineage>
        <taxon>Eukaryota</taxon>
        <taxon>Metazoa</taxon>
        <taxon>Spiralia</taxon>
        <taxon>Lophotrochozoa</taxon>
        <taxon>Mollusca</taxon>
        <taxon>Bivalvia</taxon>
        <taxon>Autobranchia</taxon>
        <taxon>Pteriomorphia</taxon>
        <taxon>Mytilida</taxon>
        <taxon>Mytiloidea</taxon>
        <taxon>Mytilidae</taxon>
        <taxon>Mytilinae</taxon>
        <taxon>Mytilus</taxon>
    </lineage>
</organism>
<proteinExistence type="predicted"/>
<evidence type="ECO:0000256" key="1">
    <source>
        <dbReference type="SAM" id="Phobius"/>
    </source>
</evidence>
<dbReference type="CDD" id="cd12087">
    <property type="entry name" value="TM_EGFR-like"/>
    <property type="match status" value="1"/>
</dbReference>
<dbReference type="Proteomes" id="UP000507470">
    <property type="component" value="Unassembled WGS sequence"/>
</dbReference>
<keyword evidence="1" id="KW-0812">Transmembrane</keyword>
<keyword evidence="1" id="KW-1133">Transmembrane helix</keyword>
<evidence type="ECO:0000313" key="2">
    <source>
        <dbReference type="EMBL" id="CAC5385898.1"/>
    </source>
</evidence>
<feature type="transmembrane region" description="Helical" evidence="1">
    <location>
        <begin position="98"/>
        <end position="124"/>
    </location>
</feature>
<dbReference type="AlphaFoldDB" id="A0A6J8BPJ3"/>
<dbReference type="OrthoDB" id="10429626at2759"/>
<protein>
    <submittedName>
        <fullName evidence="2">Uncharacterized protein</fullName>
    </submittedName>
</protein>
<gene>
    <name evidence="2" type="ORF">MCOR_21397</name>
</gene>
<sequence length="275" mass="30915">MSQEICKYQTTPEDLWDICRTLPDKHLNAWLPMHRVVFWTEVTCGQGQTEVYVASPYNMTTTKIKTVADSAVLCPGTFSFKSTNYHGSNERTVNIEQITGLIVGGVLGALAIFGVVILVVILTLRRRKASTKNQSVEQIEISYEDQQRKTVSNNTRVNQLYEDEGVHAGRPVPVRTKETECANEQEGKKSNDVYAVVMKNNMTTPLQVGINSVVASEDAAESEYDRLNITPKVLTDNMEYNLYDSSIADRCESDPTYNTATNIRHSRKNTEDVYD</sequence>
<keyword evidence="3" id="KW-1185">Reference proteome</keyword>
<reference evidence="2 3" key="1">
    <citation type="submission" date="2020-06" db="EMBL/GenBank/DDBJ databases">
        <authorList>
            <person name="Li R."/>
            <person name="Bekaert M."/>
        </authorList>
    </citation>
    <scope>NUCLEOTIDE SEQUENCE [LARGE SCALE GENOMIC DNA]</scope>
    <source>
        <strain evidence="3">wild</strain>
    </source>
</reference>